<evidence type="ECO:0000256" key="5">
    <source>
        <dbReference type="ARBA" id="ARBA00023139"/>
    </source>
</evidence>
<keyword evidence="6" id="KW-0449">Lipoprotein</keyword>
<gene>
    <name evidence="8" type="ORF">HKX40_07960</name>
</gene>
<dbReference type="Proteomes" id="UP000541421">
    <property type="component" value="Unassembled WGS sequence"/>
</dbReference>
<keyword evidence="5" id="KW-0564">Palmitate</keyword>
<feature type="signal peptide" evidence="7">
    <location>
        <begin position="1"/>
        <end position="22"/>
    </location>
</feature>
<dbReference type="Pfam" id="PF03180">
    <property type="entry name" value="Lipoprotein_9"/>
    <property type="match status" value="1"/>
</dbReference>
<accession>A0A7Y4LD66</accession>
<dbReference type="InterPro" id="IPR004872">
    <property type="entry name" value="Lipoprotein_NlpA"/>
</dbReference>
<evidence type="ECO:0000313" key="8">
    <source>
        <dbReference type="EMBL" id="NOL50066.1"/>
    </source>
</evidence>
<dbReference type="AlphaFoldDB" id="A0A7Y4LD66"/>
<proteinExistence type="inferred from homology"/>
<sequence length="261" mass="28168">MKLTKLFGALAIAGFLATGAQAATKLSVAATPVPHAEILEHIKPTLAKEGIDLDVKVFTDYVQPNQQVFDKAIDTNFFQHKPYLDTFNKEQGTNLVSVGLVHVEPFGAYSKKLKKGDAIPDGAIVAIPNDPSNGGRALLLIEKQGLIKLKDPSNLLATAADVVENPKNLKFKELEAATLPRVLDDVTIALINANYALEAGLKPTEDALFIEDAESPYANLVATRPDKAESPEIKALIKALQTPDVKKFIEEKYKGAVVPAF</sequence>
<protein>
    <submittedName>
        <fullName evidence="8">ABC transporter substrate-binding protein</fullName>
    </submittedName>
</protein>
<keyword evidence="4" id="KW-0472">Membrane</keyword>
<dbReference type="EMBL" id="JABGBO010000008">
    <property type="protein sequence ID" value="NOL50066.1"/>
    <property type="molecule type" value="Genomic_DNA"/>
</dbReference>
<comment type="subcellular location">
    <subcellularLocation>
        <location evidence="1">Membrane</location>
        <topology evidence="1">Lipid-anchor</topology>
    </subcellularLocation>
</comment>
<comment type="similarity">
    <text evidence="2">Belongs to the NlpA lipoprotein family.</text>
</comment>
<dbReference type="GO" id="GO:0016020">
    <property type="term" value="C:membrane"/>
    <property type="evidence" value="ECO:0007669"/>
    <property type="project" value="UniProtKB-SubCell"/>
</dbReference>
<dbReference type="PANTHER" id="PTHR30429:SF0">
    <property type="entry name" value="METHIONINE-BINDING LIPOPROTEIN METQ"/>
    <property type="match status" value="1"/>
</dbReference>
<dbReference type="PANTHER" id="PTHR30429">
    <property type="entry name" value="D-METHIONINE-BINDING LIPOPROTEIN METQ"/>
    <property type="match status" value="1"/>
</dbReference>
<feature type="chain" id="PRO_5031564987" evidence="7">
    <location>
        <begin position="23"/>
        <end position="261"/>
    </location>
</feature>
<dbReference type="CDD" id="cd13597">
    <property type="entry name" value="PBP2_lipoprotein_Tp32"/>
    <property type="match status" value="1"/>
</dbReference>
<evidence type="ECO:0000313" key="9">
    <source>
        <dbReference type="Proteomes" id="UP000541421"/>
    </source>
</evidence>
<evidence type="ECO:0000256" key="7">
    <source>
        <dbReference type="SAM" id="SignalP"/>
    </source>
</evidence>
<name>A0A7Y4LD66_9BURK</name>
<organism evidence="8 9">
    <name type="scientific">Pelistega europaea</name>
    <dbReference type="NCBI Taxonomy" id="106147"/>
    <lineage>
        <taxon>Bacteria</taxon>
        <taxon>Pseudomonadati</taxon>
        <taxon>Pseudomonadota</taxon>
        <taxon>Betaproteobacteria</taxon>
        <taxon>Burkholderiales</taxon>
        <taxon>Alcaligenaceae</taxon>
        <taxon>Pelistega</taxon>
    </lineage>
</organism>
<keyword evidence="9" id="KW-1185">Reference proteome</keyword>
<comment type="caution">
    <text evidence="8">The sequence shown here is derived from an EMBL/GenBank/DDBJ whole genome shotgun (WGS) entry which is preliminary data.</text>
</comment>
<dbReference type="RefSeq" id="WP_171589051.1">
    <property type="nucleotide sequence ID" value="NZ_JABGBO010000008.1"/>
</dbReference>
<dbReference type="NCBIfam" id="TIGR00363">
    <property type="entry name" value="MetQ/NlpA family lipoprotein"/>
    <property type="match status" value="1"/>
</dbReference>
<evidence type="ECO:0000256" key="1">
    <source>
        <dbReference type="ARBA" id="ARBA00004635"/>
    </source>
</evidence>
<evidence type="ECO:0000256" key="4">
    <source>
        <dbReference type="ARBA" id="ARBA00023136"/>
    </source>
</evidence>
<evidence type="ECO:0000256" key="3">
    <source>
        <dbReference type="ARBA" id="ARBA00022729"/>
    </source>
</evidence>
<evidence type="ECO:0000256" key="2">
    <source>
        <dbReference type="ARBA" id="ARBA00008973"/>
    </source>
</evidence>
<dbReference type="PIRSF" id="PIRSF002854">
    <property type="entry name" value="MetQ"/>
    <property type="match status" value="1"/>
</dbReference>
<evidence type="ECO:0000256" key="6">
    <source>
        <dbReference type="ARBA" id="ARBA00023288"/>
    </source>
</evidence>
<dbReference type="SUPFAM" id="SSF53850">
    <property type="entry name" value="Periplasmic binding protein-like II"/>
    <property type="match status" value="1"/>
</dbReference>
<keyword evidence="3 7" id="KW-0732">Signal</keyword>
<dbReference type="Gene3D" id="3.40.190.10">
    <property type="entry name" value="Periplasmic binding protein-like II"/>
    <property type="match status" value="2"/>
</dbReference>
<reference evidence="8 9" key="1">
    <citation type="submission" date="2020-05" db="EMBL/GenBank/DDBJ databases">
        <authorList>
            <person name="Niu N."/>
        </authorList>
    </citation>
    <scope>NUCLEOTIDE SEQUENCE [LARGE SCALE GENOMIC DNA]</scope>
    <source>
        <strain evidence="8 9">LMG10982</strain>
    </source>
</reference>